<dbReference type="GO" id="GO:0000139">
    <property type="term" value="C:Golgi membrane"/>
    <property type="evidence" value="ECO:0007669"/>
    <property type="project" value="TreeGrafter"/>
</dbReference>
<accession>A0A7S4PY61</accession>
<evidence type="ECO:0000256" key="5">
    <source>
        <dbReference type="ARBA" id="ARBA00023002"/>
    </source>
</evidence>
<evidence type="ECO:0000256" key="3">
    <source>
        <dbReference type="ARBA" id="ARBA00022729"/>
    </source>
</evidence>
<protein>
    <recommendedName>
        <fullName evidence="8">Sulfhydryl oxidase</fullName>
        <ecNumber evidence="8">1.8.3.2</ecNumber>
    </recommendedName>
</protein>
<keyword evidence="8" id="KW-0812">Transmembrane</keyword>
<dbReference type="GO" id="GO:0003756">
    <property type="term" value="F:protein disulfide isomerase activity"/>
    <property type="evidence" value="ECO:0007669"/>
    <property type="project" value="TreeGrafter"/>
</dbReference>
<evidence type="ECO:0000259" key="11">
    <source>
        <dbReference type="PROSITE" id="PS51352"/>
    </source>
</evidence>
<dbReference type="GO" id="GO:0006457">
    <property type="term" value="P:protein folding"/>
    <property type="evidence" value="ECO:0007669"/>
    <property type="project" value="TreeGrafter"/>
</dbReference>
<reference evidence="12" key="1">
    <citation type="submission" date="2021-01" db="EMBL/GenBank/DDBJ databases">
        <authorList>
            <person name="Corre E."/>
            <person name="Pelletier E."/>
            <person name="Niang G."/>
            <person name="Scheremetjew M."/>
            <person name="Finn R."/>
            <person name="Kale V."/>
            <person name="Holt S."/>
            <person name="Cochrane G."/>
            <person name="Meng A."/>
            <person name="Brown T."/>
            <person name="Cohen L."/>
        </authorList>
    </citation>
    <scope>NUCLEOTIDE SEQUENCE</scope>
    <source>
        <strain evidence="12">CCMP3105</strain>
    </source>
</reference>
<dbReference type="PROSITE" id="PS00194">
    <property type="entry name" value="THIOREDOXIN_1"/>
    <property type="match status" value="1"/>
</dbReference>
<keyword evidence="8" id="KW-1133">Transmembrane helix</keyword>
<comment type="catalytic activity">
    <reaction evidence="8">
        <text>2 R'C(R)SH + O2 = R'C(R)S-S(R)CR' + H2O2</text>
        <dbReference type="Rhea" id="RHEA:17357"/>
        <dbReference type="ChEBI" id="CHEBI:15379"/>
        <dbReference type="ChEBI" id="CHEBI:16240"/>
        <dbReference type="ChEBI" id="CHEBI:16520"/>
        <dbReference type="ChEBI" id="CHEBI:17412"/>
        <dbReference type="EC" id="1.8.3.2"/>
    </reaction>
</comment>
<dbReference type="InterPro" id="IPR039798">
    <property type="entry name" value="Sulfhydryl_oxidase"/>
</dbReference>
<keyword evidence="2 8" id="KW-0285">Flavoprotein</keyword>
<dbReference type="InterPro" id="IPR036249">
    <property type="entry name" value="Thioredoxin-like_sf"/>
</dbReference>
<feature type="transmembrane region" description="Helical" evidence="8">
    <location>
        <begin position="800"/>
        <end position="819"/>
    </location>
</feature>
<dbReference type="Pfam" id="PF04777">
    <property type="entry name" value="Evr1_Alr"/>
    <property type="match status" value="1"/>
</dbReference>
<dbReference type="InterPro" id="IPR017905">
    <property type="entry name" value="ERV/ALR_sulphydryl_oxidase"/>
</dbReference>
<dbReference type="EMBL" id="HBNR01009251">
    <property type="protein sequence ID" value="CAE4566474.1"/>
    <property type="molecule type" value="Transcribed_RNA"/>
</dbReference>
<name>A0A7S4PY61_9DINO</name>
<dbReference type="PROSITE" id="PS51324">
    <property type="entry name" value="ERV_ALR"/>
    <property type="match status" value="1"/>
</dbReference>
<gene>
    <name evidence="12" type="ORF">AMON00008_LOCUS6093</name>
</gene>
<dbReference type="PANTHER" id="PTHR22897">
    <property type="entry name" value="QUIESCIN Q6-RELATED SULFHYDRYL OXIDASE"/>
    <property type="match status" value="1"/>
</dbReference>
<organism evidence="12">
    <name type="scientific">Alexandrium monilatum</name>
    <dbReference type="NCBI Taxonomy" id="311494"/>
    <lineage>
        <taxon>Eukaryota</taxon>
        <taxon>Sar</taxon>
        <taxon>Alveolata</taxon>
        <taxon>Dinophyceae</taxon>
        <taxon>Gonyaulacales</taxon>
        <taxon>Pyrocystaceae</taxon>
        <taxon>Alexandrium</taxon>
    </lineage>
</organism>
<dbReference type="InterPro" id="IPR013766">
    <property type="entry name" value="Thioredoxin_domain"/>
</dbReference>
<dbReference type="GO" id="GO:0016971">
    <property type="term" value="F:flavin-dependent sulfhydryl oxidase activity"/>
    <property type="evidence" value="ECO:0007669"/>
    <property type="project" value="InterPro"/>
</dbReference>
<proteinExistence type="predicted"/>
<evidence type="ECO:0000313" key="12">
    <source>
        <dbReference type="EMBL" id="CAE4566474.1"/>
    </source>
</evidence>
<dbReference type="GO" id="GO:0005615">
    <property type="term" value="C:extracellular space"/>
    <property type="evidence" value="ECO:0007669"/>
    <property type="project" value="TreeGrafter"/>
</dbReference>
<dbReference type="AlphaFoldDB" id="A0A7S4PY61"/>
<evidence type="ECO:0000256" key="6">
    <source>
        <dbReference type="ARBA" id="ARBA00023157"/>
    </source>
</evidence>
<dbReference type="InterPro" id="IPR036774">
    <property type="entry name" value="ERV/ALR_sulphydryl_oxid_sf"/>
</dbReference>
<dbReference type="Pfam" id="PF00085">
    <property type="entry name" value="Thioredoxin"/>
    <property type="match status" value="1"/>
</dbReference>
<dbReference type="PANTHER" id="PTHR22897:SF8">
    <property type="entry name" value="SULFHYDRYL OXIDASE"/>
    <property type="match status" value="1"/>
</dbReference>
<evidence type="ECO:0000256" key="2">
    <source>
        <dbReference type="ARBA" id="ARBA00022630"/>
    </source>
</evidence>
<keyword evidence="7" id="KW-0325">Glycoprotein</keyword>
<keyword evidence="3 9" id="KW-0732">Signal</keyword>
<dbReference type="SUPFAM" id="SSF69000">
    <property type="entry name" value="FAD-dependent thiol oxidase"/>
    <property type="match status" value="1"/>
</dbReference>
<feature type="chain" id="PRO_5031399124" description="Sulfhydryl oxidase" evidence="9">
    <location>
        <begin position="23"/>
        <end position="861"/>
    </location>
</feature>
<dbReference type="Gene3D" id="3.40.30.10">
    <property type="entry name" value="Glutaredoxin"/>
    <property type="match status" value="1"/>
</dbReference>
<dbReference type="PROSITE" id="PS51352">
    <property type="entry name" value="THIOREDOXIN_2"/>
    <property type="match status" value="1"/>
</dbReference>
<dbReference type="EC" id="1.8.3.2" evidence="8"/>
<evidence type="ECO:0000259" key="10">
    <source>
        <dbReference type="PROSITE" id="PS51324"/>
    </source>
</evidence>
<evidence type="ECO:0000256" key="4">
    <source>
        <dbReference type="ARBA" id="ARBA00022827"/>
    </source>
</evidence>
<evidence type="ECO:0000256" key="9">
    <source>
        <dbReference type="SAM" id="SignalP"/>
    </source>
</evidence>
<feature type="domain" description="Thioredoxin" evidence="11">
    <location>
        <begin position="19"/>
        <end position="196"/>
    </location>
</feature>
<dbReference type="InterPro" id="IPR017937">
    <property type="entry name" value="Thioredoxin_CS"/>
</dbReference>
<keyword evidence="5 8" id="KW-0560">Oxidoreductase</keyword>
<evidence type="ECO:0000256" key="7">
    <source>
        <dbReference type="ARBA" id="ARBA00023180"/>
    </source>
</evidence>
<feature type="domain" description="ERV/ALR sulfhydryl oxidase" evidence="10">
    <location>
        <begin position="348"/>
        <end position="451"/>
    </location>
</feature>
<sequence length="861" mass="93142">MPARIRTGLPRARLLLISAVCAQRPPPFSVPDIVPKDLQIDGEWWFYSLLDSQFRHDVLTPLPESVVGVADKAHGTPKFLALPDAQYILLEFFAPWCPHCQHFAPEMVKLVTALKGLQGADGIPLVAVRTVDCEKLDMTALCNWADANMMPRLVFASSEALAVPLAPTSAQTPGVKEFFPVASAEKILAWLRQQVPGWPPSSPTAEPFDRNVPFFGWSQPLEGAEEPAQAPIRDLEVAVVSLLHEAFSSLDFTNERQQALFDLLELLCHAGPGGGSCRQSACRMHTSLKQRWGKFLQETMVMHNAQGDPMPATTFHYLDWAAVEREHRWCDRPWPDFAQEGWSWCRGRTPGTRGYTCGLWLLFHGLLAGAAAAKEPAAPKAPLEVLRGTVSAFFGCADCRQKFLAVPVTEEDLASPKIQALWLWQAHNLATARIAQEELKHNGAAPPRQQWPSSSSCPACRTADGSWDLDRVYKHLRAFYGPAFAAQGTPPQDALSGKFLAREAGWPGRLMGKHDQLPGSTSAASPAQGPRVSVEVYYYTLCPHCEYFLKLGMRPLVEAGLPGSLVQITLLPIYPPLLRWVEDRGQCLAHEDCFTALAPLCALKAVPAPAPADSPELLSGARFAECDISYTAAGRGRDLAETRGCAEAAGLAWSELWGCANGTEASALLRSGSHNLIMSMGLLHNKAGFQEPPSMPWVFLNGDLLLCDDGRTCTAVQAPTGDRLLPAPGSLLSIVCSHLDDPQPPGCLHTDGLVQAAQGRANEDAGGESAEQVAVKRAQACQNCGEVGAFRWSARPRIRGLFVLLLAMALVALGTLAALRTSWRKCYRGPRAEGTSLASLSAGADGPKSGCRGAAVAAFIE</sequence>
<keyword evidence="8" id="KW-0472">Membrane</keyword>
<keyword evidence="4 8" id="KW-0274">FAD</keyword>
<feature type="signal peptide" evidence="9">
    <location>
        <begin position="1"/>
        <end position="22"/>
    </location>
</feature>
<evidence type="ECO:0000256" key="1">
    <source>
        <dbReference type="ARBA" id="ARBA00001974"/>
    </source>
</evidence>
<evidence type="ECO:0000256" key="8">
    <source>
        <dbReference type="RuleBase" id="RU371123"/>
    </source>
</evidence>
<dbReference type="SUPFAM" id="SSF52833">
    <property type="entry name" value="Thioredoxin-like"/>
    <property type="match status" value="1"/>
</dbReference>
<keyword evidence="6" id="KW-1015">Disulfide bond</keyword>
<comment type="cofactor">
    <cofactor evidence="1 8">
        <name>FAD</name>
        <dbReference type="ChEBI" id="CHEBI:57692"/>
    </cofactor>
</comment>
<dbReference type="Gene3D" id="1.20.120.310">
    <property type="entry name" value="ERV/ALR sulfhydryl oxidase domain"/>
    <property type="match status" value="1"/>
</dbReference>